<evidence type="ECO:0000256" key="1">
    <source>
        <dbReference type="ARBA" id="ARBA00004651"/>
    </source>
</evidence>
<keyword evidence="3 6" id="KW-0812">Transmembrane</keyword>
<dbReference type="PROSITE" id="PS00216">
    <property type="entry name" value="SUGAR_TRANSPORT_1"/>
    <property type="match status" value="1"/>
</dbReference>
<feature type="transmembrane region" description="Helical" evidence="6">
    <location>
        <begin position="334"/>
        <end position="355"/>
    </location>
</feature>
<feature type="domain" description="Major facilitator superfamily (MFS) profile" evidence="7">
    <location>
        <begin position="7"/>
        <end position="390"/>
    </location>
</feature>
<comment type="caution">
    <text evidence="8">The sequence shown here is derived from an EMBL/GenBank/DDBJ whole genome shotgun (WGS) entry which is preliminary data.</text>
</comment>
<name>A0A523W4T6_UNCAE</name>
<feature type="transmembrane region" description="Helical" evidence="6">
    <location>
        <begin position="361"/>
        <end position="383"/>
    </location>
</feature>
<accession>A0A523W4T6</accession>
<evidence type="ECO:0000256" key="6">
    <source>
        <dbReference type="SAM" id="Phobius"/>
    </source>
</evidence>
<keyword evidence="4 6" id="KW-1133">Transmembrane helix</keyword>
<organism evidence="8 9">
    <name type="scientific">Aerophobetes bacterium</name>
    <dbReference type="NCBI Taxonomy" id="2030807"/>
    <lineage>
        <taxon>Bacteria</taxon>
        <taxon>Candidatus Aerophobota</taxon>
    </lineage>
</organism>
<comment type="subcellular location">
    <subcellularLocation>
        <location evidence="1">Cell membrane</location>
        <topology evidence="1">Multi-pass membrane protein</topology>
    </subcellularLocation>
</comment>
<dbReference type="Proteomes" id="UP000319130">
    <property type="component" value="Unassembled WGS sequence"/>
</dbReference>
<evidence type="ECO:0000313" key="8">
    <source>
        <dbReference type="EMBL" id="TET62036.1"/>
    </source>
</evidence>
<evidence type="ECO:0000259" key="7">
    <source>
        <dbReference type="PROSITE" id="PS50850"/>
    </source>
</evidence>
<evidence type="ECO:0000256" key="3">
    <source>
        <dbReference type="ARBA" id="ARBA00022692"/>
    </source>
</evidence>
<dbReference type="GO" id="GO:0005886">
    <property type="term" value="C:plasma membrane"/>
    <property type="evidence" value="ECO:0007669"/>
    <property type="project" value="UniProtKB-SubCell"/>
</dbReference>
<evidence type="ECO:0000313" key="9">
    <source>
        <dbReference type="Proteomes" id="UP000319130"/>
    </source>
</evidence>
<feature type="transmembrane region" description="Helical" evidence="6">
    <location>
        <begin position="96"/>
        <end position="119"/>
    </location>
</feature>
<feature type="transmembrane region" description="Helical" evidence="6">
    <location>
        <begin position="207"/>
        <end position="225"/>
    </location>
</feature>
<reference evidence="8 9" key="1">
    <citation type="submission" date="2019-03" db="EMBL/GenBank/DDBJ databases">
        <title>Metabolic potential of uncultured bacteria and archaea associated with petroleum seepage in deep-sea sediments.</title>
        <authorList>
            <person name="Dong X."/>
            <person name="Hubert C."/>
        </authorList>
    </citation>
    <scope>NUCLEOTIDE SEQUENCE [LARGE SCALE GENOMIC DNA]</scope>
    <source>
        <strain evidence="8">E29_bin52</strain>
    </source>
</reference>
<dbReference type="PROSITE" id="PS50850">
    <property type="entry name" value="MFS"/>
    <property type="match status" value="1"/>
</dbReference>
<dbReference type="AlphaFoldDB" id="A0A523W4T6"/>
<sequence length="400" mass="43507">MTNRYRALIMGWGSWVVNYLQRMIVPALLPLIIVTFQVSRSEAGMLMTATFIGYSLSIIPAGYLSDRIGRKIVIVGGIFLYSLTSLLIALSRSPAIMVWLRLGTGIGLGTHIAASNALLSRYFSSDEREGAIGFHESGANIGFVLAFIVVGLLGEQLGWSPIFLITGLIGLLYGLLYWYMVREPVPRTPKRLSFSLREIVGDCRKILVNRSTLLIILSLGILYWGRNGVCTFLPVYLVDSKGFEFTSAALILWIIPAAGIPGKILGGRLCSWLGRSTFLICAFLASSLGVLLLPLAHHDMILWGALILFGFFSNAASPLMYAHTSRLYEDSHTGMALGTVIGIALLISALSPTVTGVIIDGYGYTIAFIIVGAILGLGALTLGKQREEQIVRKMELEKAI</sequence>
<evidence type="ECO:0000256" key="4">
    <source>
        <dbReference type="ARBA" id="ARBA00022989"/>
    </source>
</evidence>
<dbReference type="Gene3D" id="1.20.1250.20">
    <property type="entry name" value="MFS general substrate transporter like domains"/>
    <property type="match status" value="1"/>
</dbReference>
<dbReference type="SUPFAM" id="SSF103473">
    <property type="entry name" value="MFS general substrate transporter"/>
    <property type="match status" value="1"/>
</dbReference>
<feature type="transmembrane region" description="Helical" evidence="6">
    <location>
        <begin position="245"/>
        <end position="265"/>
    </location>
</feature>
<evidence type="ECO:0000256" key="5">
    <source>
        <dbReference type="ARBA" id="ARBA00023136"/>
    </source>
</evidence>
<keyword evidence="2" id="KW-1003">Cell membrane</keyword>
<feature type="transmembrane region" description="Helical" evidence="6">
    <location>
        <begin position="159"/>
        <end position="181"/>
    </location>
</feature>
<proteinExistence type="predicted"/>
<feature type="transmembrane region" description="Helical" evidence="6">
    <location>
        <begin position="277"/>
        <end position="295"/>
    </location>
</feature>
<feature type="transmembrane region" description="Helical" evidence="6">
    <location>
        <begin position="301"/>
        <end position="322"/>
    </location>
</feature>
<protein>
    <submittedName>
        <fullName evidence="8">MFS transporter</fullName>
    </submittedName>
</protein>
<gene>
    <name evidence="8" type="ORF">E3J48_04920</name>
</gene>
<feature type="transmembrane region" description="Helical" evidence="6">
    <location>
        <begin position="20"/>
        <end position="39"/>
    </location>
</feature>
<feature type="transmembrane region" description="Helical" evidence="6">
    <location>
        <begin position="72"/>
        <end position="90"/>
    </location>
</feature>
<dbReference type="InterPro" id="IPR050189">
    <property type="entry name" value="MFS_Efflux_Transporters"/>
</dbReference>
<dbReference type="InterPro" id="IPR005829">
    <property type="entry name" value="Sugar_transporter_CS"/>
</dbReference>
<evidence type="ECO:0000256" key="2">
    <source>
        <dbReference type="ARBA" id="ARBA00022475"/>
    </source>
</evidence>
<feature type="transmembrane region" description="Helical" evidence="6">
    <location>
        <begin position="131"/>
        <end position="153"/>
    </location>
</feature>
<dbReference type="GO" id="GO:0022857">
    <property type="term" value="F:transmembrane transporter activity"/>
    <property type="evidence" value="ECO:0007669"/>
    <property type="project" value="InterPro"/>
</dbReference>
<dbReference type="Pfam" id="PF07690">
    <property type="entry name" value="MFS_1"/>
    <property type="match status" value="1"/>
</dbReference>
<dbReference type="EMBL" id="SOIZ01000211">
    <property type="protein sequence ID" value="TET62036.1"/>
    <property type="molecule type" value="Genomic_DNA"/>
</dbReference>
<keyword evidence="5 6" id="KW-0472">Membrane</keyword>
<dbReference type="PANTHER" id="PTHR43124:SF3">
    <property type="entry name" value="CHLORAMPHENICOL EFFLUX PUMP RV0191"/>
    <property type="match status" value="1"/>
</dbReference>
<feature type="transmembrane region" description="Helical" evidence="6">
    <location>
        <begin position="45"/>
        <end position="65"/>
    </location>
</feature>
<dbReference type="PANTHER" id="PTHR43124">
    <property type="entry name" value="PURINE EFFLUX PUMP PBUE"/>
    <property type="match status" value="1"/>
</dbReference>
<dbReference type="InterPro" id="IPR020846">
    <property type="entry name" value="MFS_dom"/>
</dbReference>
<dbReference type="InterPro" id="IPR036259">
    <property type="entry name" value="MFS_trans_sf"/>
</dbReference>
<dbReference type="InterPro" id="IPR011701">
    <property type="entry name" value="MFS"/>
</dbReference>